<name>E2AIT4_CAMFO</name>
<dbReference type="Gene3D" id="3.30.420.10">
    <property type="entry name" value="Ribonuclease H-like superfamily/Ribonuclease H"/>
    <property type="match status" value="1"/>
</dbReference>
<feature type="non-terminal residue" evidence="2">
    <location>
        <position position="1"/>
    </location>
</feature>
<dbReference type="Pfam" id="PF17906">
    <property type="entry name" value="HTH_48"/>
    <property type="match status" value="1"/>
</dbReference>
<dbReference type="InterPro" id="IPR041426">
    <property type="entry name" value="Mos1_HTH"/>
</dbReference>
<dbReference type="OMA" id="ATEAHAM"/>
<dbReference type="InterPro" id="IPR052709">
    <property type="entry name" value="Transposase-MT_Hybrid"/>
</dbReference>
<dbReference type="InterPro" id="IPR036397">
    <property type="entry name" value="RNaseH_sf"/>
</dbReference>
<dbReference type="Proteomes" id="UP000000311">
    <property type="component" value="Unassembled WGS sequence"/>
</dbReference>
<accession>E2AIT4</accession>
<dbReference type="PANTHER" id="PTHR46060">
    <property type="entry name" value="MARINER MOS1 TRANSPOSASE-LIKE PROTEIN"/>
    <property type="match status" value="1"/>
</dbReference>
<evidence type="ECO:0000259" key="1">
    <source>
        <dbReference type="Pfam" id="PF17906"/>
    </source>
</evidence>
<dbReference type="Gene3D" id="1.10.10.1450">
    <property type="match status" value="1"/>
</dbReference>
<evidence type="ECO:0000313" key="2">
    <source>
        <dbReference type="EMBL" id="EFN66655.1"/>
    </source>
</evidence>
<dbReference type="GO" id="GO:0003676">
    <property type="term" value="F:nucleic acid binding"/>
    <property type="evidence" value="ECO:0007669"/>
    <property type="project" value="InterPro"/>
</dbReference>
<organism evidence="3">
    <name type="scientific">Camponotus floridanus</name>
    <name type="common">Florida carpenter ant</name>
    <dbReference type="NCBI Taxonomy" id="104421"/>
    <lineage>
        <taxon>Eukaryota</taxon>
        <taxon>Metazoa</taxon>
        <taxon>Ecdysozoa</taxon>
        <taxon>Arthropoda</taxon>
        <taxon>Hexapoda</taxon>
        <taxon>Insecta</taxon>
        <taxon>Pterygota</taxon>
        <taxon>Neoptera</taxon>
        <taxon>Endopterygota</taxon>
        <taxon>Hymenoptera</taxon>
        <taxon>Apocrita</taxon>
        <taxon>Aculeata</taxon>
        <taxon>Formicoidea</taxon>
        <taxon>Formicidae</taxon>
        <taxon>Formicinae</taxon>
        <taxon>Camponotus</taxon>
    </lineage>
</organism>
<evidence type="ECO:0000313" key="3">
    <source>
        <dbReference type="Proteomes" id="UP000000311"/>
    </source>
</evidence>
<dbReference type="AlphaFoldDB" id="E2AIT4"/>
<dbReference type="OrthoDB" id="10033972at2759"/>
<proteinExistence type="predicted"/>
<protein>
    <submittedName>
        <fullName evidence="2">Uncharacterized protein FLJ37770</fullName>
    </submittedName>
</protein>
<dbReference type="EMBL" id="GL439887">
    <property type="protein sequence ID" value="EFN66655.1"/>
    <property type="molecule type" value="Genomic_DNA"/>
</dbReference>
<feature type="domain" description="Mos1 transposase HTH" evidence="1">
    <location>
        <begin position="5"/>
        <end position="49"/>
    </location>
</feature>
<reference evidence="2 3" key="1">
    <citation type="journal article" date="2010" name="Science">
        <title>Genomic comparison of the ants Camponotus floridanus and Harpegnathos saltator.</title>
        <authorList>
            <person name="Bonasio R."/>
            <person name="Zhang G."/>
            <person name="Ye C."/>
            <person name="Mutti N.S."/>
            <person name="Fang X."/>
            <person name="Qin N."/>
            <person name="Donahue G."/>
            <person name="Yang P."/>
            <person name="Li Q."/>
            <person name="Li C."/>
            <person name="Zhang P."/>
            <person name="Huang Z."/>
            <person name="Berger S.L."/>
            <person name="Reinberg D."/>
            <person name="Wang J."/>
            <person name="Liebig J."/>
        </authorList>
    </citation>
    <scope>NUCLEOTIDE SEQUENCE [LARGE SCALE GENOMIC DNA]</scope>
    <source>
        <strain evidence="3">C129</strain>
    </source>
</reference>
<keyword evidence="3" id="KW-1185">Reference proteome</keyword>
<dbReference type="InParanoid" id="E2AIT4"/>
<gene>
    <name evidence="2" type="ORF">EAG_00419</name>
</gene>
<dbReference type="PANTHER" id="PTHR46060:SF1">
    <property type="entry name" value="MARINER MOS1 TRANSPOSASE-LIKE PROTEIN"/>
    <property type="match status" value="1"/>
</dbReference>
<feature type="non-terminal residue" evidence="2">
    <location>
        <position position="173"/>
    </location>
</feature>
<sequence length="173" mass="20215">RMEQRVNLKFLVKLGKTATEAHAMLKEVYGSECLSRTQVFEWCKRFKEGREMTEDDPRSGRPLTSKTEDNIEKIGKLIRENRRLSIRALAEVSGINRESIRQILHESLNMRKVCAKMVPKLLTAEQKELRMNICVDLLNNISADPGLLDRVITCDESWFFTYDPETKRQSMHW</sequence>